<accession>A0A0B7ATP4</accession>
<evidence type="ECO:0000256" key="1">
    <source>
        <dbReference type="SAM" id="MobiDB-lite"/>
    </source>
</evidence>
<feature type="compositionally biased region" description="Basic and acidic residues" evidence="1">
    <location>
        <begin position="361"/>
        <end position="411"/>
    </location>
</feature>
<reference evidence="2" key="1">
    <citation type="submission" date="2014-12" db="EMBL/GenBank/DDBJ databases">
        <title>Insight into the proteome of Arion vulgaris.</title>
        <authorList>
            <person name="Aradska J."/>
            <person name="Bulat T."/>
            <person name="Smidak R."/>
            <person name="Sarate P."/>
            <person name="Gangsoo J."/>
            <person name="Sialana F."/>
            <person name="Bilban M."/>
            <person name="Lubec G."/>
        </authorList>
    </citation>
    <scope>NUCLEOTIDE SEQUENCE</scope>
    <source>
        <tissue evidence="2">Skin</tissue>
    </source>
</reference>
<evidence type="ECO:0000313" key="3">
    <source>
        <dbReference type="EMBL" id="CEK83938.1"/>
    </source>
</evidence>
<dbReference type="AlphaFoldDB" id="A0A0B7ATP4"/>
<protein>
    <submittedName>
        <fullName evidence="2">Uncharacterized protein</fullName>
    </submittedName>
</protein>
<name>A0A0B7ATP4_9EUPU</name>
<sequence length="445" mass="49875">MPGQVEVTPLLSVVEMSEKRLTIDIKPPKGKRWKLPDKTEEEDDEDYSPPSSAEIEVVHKHPPPDLHSILKQRTASESSEEVSNCDPDSPRSEGEELSSSCSKKRSVSFSNHVDHASFKSSASVSSMTPALKSKRRRQRKREEKRKGRVRCNSEGTSSSEECLHSVSDSYSHSEEEGESSNKKSKGGRKMTLRRAISDPGPNSGGLSAENDEEKGSGEPVKQENWKNTTLDSRVLQTNSKNSVELNNDEVCHMNGNETEKDLQNKDTVIELKMQIDVTEERNEVNQINELLGKLGIDEKNTIDEDKKIIYETKDRFVEENNGVKKSGQNEDSDDDDYVDAISSLIEELKTNENTGNMEEEPCSKPKSEDKIGEINKHVDGNEPVRKFESTIHNDRSKSSGRGCDEHEKSDVETMLSWEEGEVSAEHVTTCGLQFSNSLIFDLDIE</sequence>
<dbReference type="EMBL" id="HACG01037072">
    <property type="protein sequence ID" value="CEK83937.1"/>
    <property type="molecule type" value="Transcribed_RNA"/>
</dbReference>
<gene>
    <name evidence="2" type="primary">ORF139853</name>
    <name evidence="3" type="synonym">ORF139861</name>
</gene>
<proteinExistence type="predicted"/>
<organism evidence="2">
    <name type="scientific">Arion vulgaris</name>
    <dbReference type="NCBI Taxonomy" id="1028688"/>
    <lineage>
        <taxon>Eukaryota</taxon>
        <taxon>Metazoa</taxon>
        <taxon>Spiralia</taxon>
        <taxon>Lophotrochozoa</taxon>
        <taxon>Mollusca</taxon>
        <taxon>Gastropoda</taxon>
        <taxon>Heterobranchia</taxon>
        <taxon>Euthyneura</taxon>
        <taxon>Panpulmonata</taxon>
        <taxon>Eupulmonata</taxon>
        <taxon>Stylommatophora</taxon>
        <taxon>Helicina</taxon>
        <taxon>Arionoidea</taxon>
        <taxon>Arionidae</taxon>
        <taxon>Arion</taxon>
    </lineage>
</organism>
<feature type="region of interest" description="Disordered" evidence="1">
    <location>
        <begin position="348"/>
        <end position="411"/>
    </location>
</feature>
<feature type="region of interest" description="Disordered" evidence="1">
    <location>
        <begin position="26"/>
        <end position="240"/>
    </location>
</feature>
<feature type="compositionally biased region" description="Basic residues" evidence="1">
    <location>
        <begin position="182"/>
        <end position="192"/>
    </location>
</feature>
<feature type="compositionally biased region" description="Polar residues" evidence="1">
    <location>
        <begin position="225"/>
        <end position="240"/>
    </location>
</feature>
<feature type="compositionally biased region" description="Basic and acidic residues" evidence="1">
    <location>
        <begin position="213"/>
        <end position="224"/>
    </location>
</feature>
<dbReference type="EMBL" id="HACG01037073">
    <property type="protein sequence ID" value="CEK83938.1"/>
    <property type="molecule type" value="Transcribed_RNA"/>
</dbReference>
<evidence type="ECO:0000313" key="2">
    <source>
        <dbReference type="EMBL" id="CEK83937.1"/>
    </source>
</evidence>